<dbReference type="Pfam" id="PF21645">
    <property type="entry name" value="FakA-like_M"/>
    <property type="match status" value="1"/>
</dbReference>
<dbReference type="AlphaFoldDB" id="A0A176QAE7"/>
<dbReference type="Gene3D" id="1.25.40.340">
    <property type="match status" value="1"/>
</dbReference>
<dbReference type="SUPFAM" id="SSF101473">
    <property type="entry name" value="DhaL-like"/>
    <property type="match status" value="1"/>
</dbReference>
<evidence type="ECO:0000313" key="2">
    <source>
        <dbReference type="EMBL" id="OAB86659.1"/>
    </source>
</evidence>
<dbReference type="Pfam" id="PF02734">
    <property type="entry name" value="Dak2"/>
    <property type="match status" value="1"/>
</dbReference>
<dbReference type="NCBIfam" id="TIGR03599">
    <property type="entry name" value="YloV"/>
    <property type="match status" value="1"/>
</dbReference>
<dbReference type="Pfam" id="PF13684">
    <property type="entry name" value="FakA-like_C"/>
    <property type="match status" value="1"/>
</dbReference>
<feature type="domain" description="DhaL" evidence="1">
    <location>
        <begin position="8"/>
        <end position="209"/>
    </location>
</feature>
<dbReference type="PROSITE" id="PS51480">
    <property type="entry name" value="DHAL"/>
    <property type="match status" value="1"/>
</dbReference>
<comment type="caution">
    <text evidence="2">The sequence shown here is derived from an EMBL/GenBank/DDBJ whole genome shotgun (WGS) entry which is preliminary data.</text>
</comment>
<dbReference type="RefSeq" id="WP_232311840.1">
    <property type="nucleotide sequence ID" value="NZ_LQZG01000003.1"/>
</dbReference>
<dbReference type="InterPro" id="IPR004007">
    <property type="entry name" value="DhaL_dom"/>
</dbReference>
<organism evidence="2 3">
    <name type="scientific">Janibacter melonis</name>
    <dbReference type="NCBI Taxonomy" id="262209"/>
    <lineage>
        <taxon>Bacteria</taxon>
        <taxon>Bacillati</taxon>
        <taxon>Actinomycetota</taxon>
        <taxon>Actinomycetes</taxon>
        <taxon>Micrococcales</taxon>
        <taxon>Intrasporangiaceae</taxon>
        <taxon>Janibacter</taxon>
    </lineage>
</organism>
<sequence>MLTAIDAAAMRRWAVVTRAALAARRAEIDALNVFPVPDGDTGTNMYLTLDQALDAVRVDHEARGVLGEVDLPGEAAAMSRAAMLSARGNSGVILSQLIRGISDELSGAGTVSADAPLLARALGAAARRARESVVRPQEGTILTVADRAAEAAAAAAADGADLPTLTERTVQATRDALAATPSQLPVLAAAGVVDAGGAGYLLFLEALDRVVRDHTPLDRYEVDDFTMNLDLRRRPEWSTGEGGAVTRPVPAEAGGPAAAEGPAFEVMYLLDSEDEQALHDLRCALDALGDSVVLSGDGTTTKVHVHTDDIGAALQAGLAVAPPREVQVTPLVHAMRPHPRVGLAVVACAAGPGIAALVREVGASVVSSGPGRRASAGELLDAVRETRAGDVILLPNDRDTVLAARACAQAAGQEGQHVHVVESGTAVQGIAALAVYDPGADARHNEMTMTRAAAATRHGAVTTAVKAGLTSGGPCEVGDALGVVAGDIAIVGQDLCAVAAEVVARLAGSGADLVTLVVGEDADDELVAAARAAAEALGHGVEVEVVDGGQPAYPLLIGVE</sequence>
<evidence type="ECO:0000313" key="3">
    <source>
        <dbReference type="Proteomes" id="UP000076976"/>
    </source>
</evidence>
<protein>
    <recommendedName>
        <fullName evidence="1">DhaL domain-containing protein</fullName>
    </recommendedName>
</protein>
<evidence type="ECO:0000259" key="1">
    <source>
        <dbReference type="PROSITE" id="PS51480"/>
    </source>
</evidence>
<accession>A0A176QAE7</accession>
<reference evidence="2 3" key="1">
    <citation type="submission" date="2016-01" db="EMBL/GenBank/DDBJ databases">
        <title>Janibacter melonis strain CD11_4 genome sequencing and assembly.</title>
        <authorList>
            <person name="Nair G.R."/>
            <person name="Kaur G."/>
            <person name="Chander A.M."/>
            <person name="Mayilraj S."/>
        </authorList>
    </citation>
    <scope>NUCLEOTIDE SEQUENCE [LARGE SCALE GENOMIC DNA]</scope>
    <source>
        <strain evidence="2 3">CD11-4</strain>
    </source>
</reference>
<dbReference type="EMBL" id="LQZG01000003">
    <property type="protein sequence ID" value="OAB86659.1"/>
    <property type="molecule type" value="Genomic_DNA"/>
</dbReference>
<proteinExistence type="predicted"/>
<dbReference type="SMART" id="SM01121">
    <property type="entry name" value="Dak1_2"/>
    <property type="match status" value="1"/>
</dbReference>
<dbReference type="InterPro" id="IPR033470">
    <property type="entry name" value="FakA-like_C"/>
</dbReference>
<dbReference type="STRING" id="262209.AWH69_09370"/>
<dbReference type="InterPro" id="IPR048394">
    <property type="entry name" value="FakA-like_M"/>
</dbReference>
<name>A0A176QAE7_9MICO</name>
<keyword evidence="3" id="KW-1185">Reference proteome</keyword>
<gene>
    <name evidence="2" type="ORF">AWH69_09370</name>
</gene>
<dbReference type="InterPro" id="IPR036117">
    <property type="entry name" value="DhaL_dom_sf"/>
</dbReference>
<dbReference type="PANTHER" id="PTHR33434:SF4">
    <property type="entry name" value="PHOSPHATASE PROTEIN"/>
    <property type="match status" value="1"/>
</dbReference>
<dbReference type="Proteomes" id="UP000076976">
    <property type="component" value="Unassembled WGS sequence"/>
</dbReference>
<dbReference type="PANTHER" id="PTHR33434">
    <property type="entry name" value="DEGV DOMAIN-CONTAINING PROTEIN DR_1986-RELATED"/>
    <property type="match status" value="1"/>
</dbReference>
<dbReference type="InterPro" id="IPR050270">
    <property type="entry name" value="DegV_domain_contain"/>
</dbReference>
<dbReference type="SMART" id="SM01120">
    <property type="entry name" value="Dak2"/>
    <property type="match status" value="1"/>
</dbReference>
<dbReference type="InterPro" id="IPR019986">
    <property type="entry name" value="YloV-like"/>
</dbReference>
<dbReference type="GO" id="GO:0004371">
    <property type="term" value="F:glycerone kinase activity"/>
    <property type="evidence" value="ECO:0007669"/>
    <property type="project" value="InterPro"/>
</dbReference>
<dbReference type="GO" id="GO:0006071">
    <property type="term" value="P:glycerol metabolic process"/>
    <property type="evidence" value="ECO:0007669"/>
    <property type="project" value="InterPro"/>
</dbReference>